<protein>
    <submittedName>
        <fullName evidence="8">ABC transporter permease</fullName>
    </submittedName>
</protein>
<keyword evidence="2" id="KW-1003">Cell membrane</keyword>
<feature type="transmembrane region" description="Helical" evidence="6">
    <location>
        <begin position="247"/>
        <end position="272"/>
    </location>
</feature>
<evidence type="ECO:0000256" key="2">
    <source>
        <dbReference type="ARBA" id="ARBA00022475"/>
    </source>
</evidence>
<keyword evidence="9" id="KW-1185">Reference proteome</keyword>
<proteinExistence type="predicted"/>
<name>A0A3D8ISF8_9HELI</name>
<accession>A0A3D8ISF8</accession>
<feature type="transmembrane region" description="Helical" evidence="6">
    <location>
        <begin position="335"/>
        <end position="357"/>
    </location>
</feature>
<dbReference type="Proteomes" id="UP000256514">
    <property type="component" value="Unassembled WGS sequence"/>
</dbReference>
<evidence type="ECO:0000256" key="5">
    <source>
        <dbReference type="ARBA" id="ARBA00023136"/>
    </source>
</evidence>
<organism evidence="8 9">
    <name type="scientific">Helicobacter equorum</name>
    <dbReference type="NCBI Taxonomy" id="361872"/>
    <lineage>
        <taxon>Bacteria</taxon>
        <taxon>Pseudomonadati</taxon>
        <taxon>Campylobacterota</taxon>
        <taxon>Epsilonproteobacteria</taxon>
        <taxon>Campylobacterales</taxon>
        <taxon>Helicobacteraceae</taxon>
        <taxon>Helicobacter</taxon>
    </lineage>
</organism>
<sequence>MKKIRQFWKFLTRRFVLFLVYFVLPIVLGWFMYAIFSASLPRDLPIGLVDLDRTTASADVHFTINASPTMYVKQEYGSILEAKSDLATAKIYALVVIPHDFQKDIMLGSGAKLALYYNAQFVLVGKSLNSAFAQIVGTLNAKQSVAQNLIKDQDLQLALSKAMPIFSQIIPLYNASSNYAQFLLTLLLPCMLQILSAVAMIQLLRGTPHSFKSLFVRYIGNTMIFVWWGICMLLLLKNLGYEVRGSFGLLVIGLGVLLLGINGVVVFLQSLLGDIKKTIGVVAVYTAPSLAFAGVTYPQNSMNFFALLWSKCLPISSFMELYIQQANYGGSLGGALQILGEMSYFLIFFVLGSLIYYKKRAA</sequence>
<comment type="subcellular location">
    <subcellularLocation>
        <location evidence="1">Cell membrane</location>
        <topology evidence="1">Multi-pass membrane protein</topology>
    </subcellularLocation>
</comment>
<dbReference type="GO" id="GO:0140359">
    <property type="term" value="F:ABC-type transporter activity"/>
    <property type="evidence" value="ECO:0007669"/>
    <property type="project" value="InterPro"/>
</dbReference>
<dbReference type="Pfam" id="PF12698">
    <property type="entry name" value="ABC2_membrane_3"/>
    <property type="match status" value="1"/>
</dbReference>
<keyword evidence="4 6" id="KW-1133">Transmembrane helix</keyword>
<keyword evidence="3 6" id="KW-0812">Transmembrane</keyword>
<feature type="transmembrane region" description="Helical" evidence="6">
    <location>
        <begin position="182"/>
        <end position="203"/>
    </location>
</feature>
<evidence type="ECO:0000256" key="3">
    <source>
        <dbReference type="ARBA" id="ARBA00022692"/>
    </source>
</evidence>
<dbReference type="PANTHER" id="PTHR30294:SF47">
    <property type="entry name" value="INNER MEMBRANE TRANSPORT PERMEASE YHHJ"/>
    <property type="match status" value="1"/>
</dbReference>
<dbReference type="GO" id="GO:0005886">
    <property type="term" value="C:plasma membrane"/>
    <property type="evidence" value="ECO:0007669"/>
    <property type="project" value="UniProtKB-SubCell"/>
</dbReference>
<evidence type="ECO:0000313" key="8">
    <source>
        <dbReference type="EMBL" id="RDU67835.1"/>
    </source>
</evidence>
<dbReference type="PANTHER" id="PTHR30294">
    <property type="entry name" value="MEMBRANE COMPONENT OF ABC TRANSPORTER YHHJ-RELATED"/>
    <property type="match status" value="1"/>
</dbReference>
<evidence type="ECO:0000256" key="4">
    <source>
        <dbReference type="ARBA" id="ARBA00022989"/>
    </source>
</evidence>
<dbReference type="EMBL" id="NXLT01000002">
    <property type="protein sequence ID" value="RDU67835.1"/>
    <property type="molecule type" value="Genomic_DNA"/>
</dbReference>
<gene>
    <name evidence="8" type="ORF">CQA54_02600</name>
</gene>
<evidence type="ECO:0000256" key="6">
    <source>
        <dbReference type="SAM" id="Phobius"/>
    </source>
</evidence>
<comment type="caution">
    <text evidence="8">The sequence shown here is derived from an EMBL/GenBank/DDBJ whole genome shotgun (WGS) entry which is preliminary data.</text>
</comment>
<dbReference type="OrthoDB" id="5328981at2"/>
<dbReference type="Gene3D" id="3.40.1710.10">
    <property type="entry name" value="abc type-2 transporter like domain"/>
    <property type="match status" value="1"/>
</dbReference>
<dbReference type="InterPro" id="IPR013525">
    <property type="entry name" value="ABC2_TM"/>
</dbReference>
<dbReference type="InterPro" id="IPR051449">
    <property type="entry name" value="ABC-2_transporter_component"/>
</dbReference>
<feature type="transmembrane region" description="Helical" evidence="6">
    <location>
        <begin position="15"/>
        <end position="36"/>
    </location>
</feature>
<dbReference type="RefSeq" id="WP_115570653.1">
    <property type="nucleotide sequence ID" value="NZ_NXLT01000002.1"/>
</dbReference>
<evidence type="ECO:0000256" key="1">
    <source>
        <dbReference type="ARBA" id="ARBA00004651"/>
    </source>
</evidence>
<reference evidence="8 9" key="1">
    <citation type="submission" date="2018-04" db="EMBL/GenBank/DDBJ databases">
        <title>Novel Campyloabacter and Helicobacter Species and Strains.</title>
        <authorList>
            <person name="Mannion A.J."/>
            <person name="Shen Z."/>
            <person name="Fox J.G."/>
        </authorList>
    </citation>
    <scope>NUCLEOTIDE SEQUENCE [LARGE SCALE GENOMIC DNA]</scope>
    <source>
        <strain evidence="8 9">MIT 12-6600</strain>
    </source>
</reference>
<dbReference type="AlphaFoldDB" id="A0A3D8ISF8"/>
<feature type="transmembrane region" description="Helical" evidence="6">
    <location>
        <begin position="215"/>
        <end position="235"/>
    </location>
</feature>
<evidence type="ECO:0000313" key="9">
    <source>
        <dbReference type="Proteomes" id="UP000256514"/>
    </source>
</evidence>
<feature type="transmembrane region" description="Helical" evidence="6">
    <location>
        <begin position="278"/>
        <end position="297"/>
    </location>
</feature>
<keyword evidence="5 6" id="KW-0472">Membrane</keyword>
<evidence type="ECO:0000259" key="7">
    <source>
        <dbReference type="Pfam" id="PF12698"/>
    </source>
</evidence>
<feature type="domain" description="ABC-2 type transporter transmembrane" evidence="7">
    <location>
        <begin position="18"/>
        <end position="352"/>
    </location>
</feature>